<dbReference type="PROSITE" id="PS51751">
    <property type="entry name" value="EXPERA"/>
    <property type="match status" value="1"/>
</dbReference>
<feature type="transmembrane region" description="Helical" evidence="7">
    <location>
        <begin position="43"/>
        <end position="66"/>
    </location>
</feature>
<feature type="transmembrane region" description="Helical" evidence="7">
    <location>
        <begin position="165"/>
        <end position="184"/>
    </location>
</feature>
<sequence length="204" mass="23767">MAVDFTENKVGIISLGIAALQALISWFLGFWAGKKLQSNDKWILVWLFYDLLTHFTLEGPFVYVSLTGTVEDSKNPVAMIWREYGKADSRWLHSDPNILSVEIITVILGFLNIALVYAICQDKYYRHFLQIILCITELYGGWMTFCPEWLTGSKHLNTSDPVHHFIYLWFFNGLWVLIPSLLLLHSFMDMKENHSDRHSNKKYQ</sequence>
<proteinExistence type="inferred from homology"/>
<evidence type="ECO:0000313" key="9">
    <source>
        <dbReference type="Proteomes" id="UP000515163"/>
    </source>
</evidence>
<dbReference type="PANTHER" id="PTHR14207:SF1">
    <property type="entry name" value="EMOPAMIL-BINDING PROTEIN-LIKE"/>
    <property type="match status" value="1"/>
</dbReference>
<gene>
    <name evidence="10" type="primary">LOC116294105</name>
</gene>
<dbReference type="GO" id="GO:0016125">
    <property type="term" value="P:sterol metabolic process"/>
    <property type="evidence" value="ECO:0007669"/>
    <property type="project" value="InterPro"/>
</dbReference>
<dbReference type="KEGG" id="aten:116294105"/>
<evidence type="ECO:0000313" key="10">
    <source>
        <dbReference type="RefSeq" id="XP_031557492.1"/>
    </source>
</evidence>
<dbReference type="AlphaFoldDB" id="A0A6P8HY09"/>
<evidence type="ECO:0000256" key="1">
    <source>
        <dbReference type="ARBA" id="ARBA00004141"/>
    </source>
</evidence>
<comment type="similarity">
    <text evidence="2">Belongs to the EBP family.</text>
</comment>
<keyword evidence="3 6" id="KW-0812">Transmembrane</keyword>
<evidence type="ECO:0000256" key="2">
    <source>
        <dbReference type="ARBA" id="ARBA00008337"/>
    </source>
</evidence>
<reference evidence="10" key="1">
    <citation type="submission" date="2025-08" db="UniProtKB">
        <authorList>
            <consortium name="RefSeq"/>
        </authorList>
    </citation>
    <scope>IDENTIFICATION</scope>
    <source>
        <tissue evidence="10">Tentacle</tissue>
    </source>
</reference>
<dbReference type="PANTHER" id="PTHR14207">
    <property type="entry name" value="STEROL ISOMERASE"/>
    <property type="match status" value="1"/>
</dbReference>
<keyword evidence="4 6" id="KW-1133">Transmembrane helix</keyword>
<dbReference type="GeneID" id="116294105"/>
<dbReference type="InterPro" id="IPR007905">
    <property type="entry name" value="EBP"/>
</dbReference>
<dbReference type="InterPro" id="IPR033118">
    <property type="entry name" value="EXPERA"/>
</dbReference>
<name>A0A6P8HY09_ACTTE</name>
<dbReference type="OrthoDB" id="58557at2759"/>
<comment type="subcellular location">
    <subcellularLocation>
        <location evidence="1">Membrane</location>
        <topology evidence="1">Multi-pass membrane protein</topology>
    </subcellularLocation>
</comment>
<feature type="transmembrane region" description="Helical" evidence="7">
    <location>
        <begin position="127"/>
        <end position="145"/>
    </location>
</feature>
<dbReference type="RefSeq" id="XP_031557492.1">
    <property type="nucleotide sequence ID" value="XM_031701632.1"/>
</dbReference>
<dbReference type="Pfam" id="PF05241">
    <property type="entry name" value="EBP"/>
    <property type="match status" value="1"/>
</dbReference>
<keyword evidence="9" id="KW-1185">Reference proteome</keyword>
<organism evidence="9 10">
    <name type="scientific">Actinia tenebrosa</name>
    <name type="common">Australian red waratah sea anemone</name>
    <dbReference type="NCBI Taxonomy" id="6105"/>
    <lineage>
        <taxon>Eukaryota</taxon>
        <taxon>Metazoa</taxon>
        <taxon>Cnidaria</taxon>
        <taxon>Anthozoa</taxon>
        <taxon>Hexacorallia</taxon>
        <taxon>Actiniaria</taxon>
        <taxon>Actiniidae</taxon>
        <taxon>Actinia</taxon>
    </lineage>
</organism>
<dbReference type="FunCoup" id="A0A6P8HY09">
    <property type="interactions" value="222"/>
</dbReference>
<evidence type="ECO:0000256" key="6">
    <source>
        <dbReference type="PROSITE-ProRule" id="PRU01087"/>
    </source>
</evidence>
<feature type="transmembrane region" description="Helical" evidence="7">
    <location>
        <begin position="12"/>
        <end position="31"/>
    </location>
</feature>
<protein>
    <submittedName>
        <fullName evidence="10">Emopamil-binding protein-like isoform X1</fullName>
    </submittedName>
</protein>
<dbReference type="GO" id="GO:0047750">
    <property type="term" value="F:cholestenol delta-isomerase activity"/>
    <property type="evidence" value="ECO:0007669"/>
    <property type="project" value="InterPro"/>
</dbReference>
<feature type="transmembrane region" description="Helical" evidence="7">
    <location>
        <begin position="98"/>
        <end position="120"/>
    </location>
</feature>
<evidence type="ECO:0000256" key="5">
    <source>
        <dbReference type="ARBA" id="ARBA00023136"/>
    </source>
</evidence>
<keyword evidence="5 6" id="KW-0472">Membrane</keyword>
<evidence type="ECO:0000256" key="7">
    <source>
        <dbReference type="SAM" id="Phobius"/>
    </source>
</evidence>
<evidence type="ECO:0000259" key="8">
    <source>
        <dbReference type="PROSITE" id="PS51751"/>
    </source>
</evidence>
<feature type="domain" description="EXPERA" evidence="8">
    <location>
        <begin position="39"/>
        <end position="183"/>
    </location>
</feature>
<dbReference type="InParanoid" id="A0A6P8HY09"/>
<dbReference type="GO" id="GO:0016020">
    <property type="term" value="C:membrane"/>
    <property type="evidence" value="ECO:0007669"/>
    <property type="project" value="UniProtKB-SubCell"/>
</dbReference>
<dbReference type="GO" id="GO:0005783">
    <property type="term" value="C:endoplasmic reticulum"/>
    <property type="evidence" value="ECO:0007669"/>
    <property type="project" value="TreeGrafter"/>
</dbReference>
<evidence type="ECO:0000256" key="4">
    <source>
        <dbReference type="ARBA" id="ARBA00022989"/>
    </source>
</evidence>
<accession>A0A6P8HY09</accession>
<dbReference type="Proteomes" id="UP000515163">
    <property type="component" value="Unplaced"/>
</dbReference>
<evidence type="ECO:0000256" key="3">
    <source>
        <dbReference type="ARBA" id="ARBA00022692"/>
    </source>
</evidence>